<proteinExistence type="predicted"/>
<protein>
    <submittedName>
        <fullName evidence="1">Uncharacterized protein</fullName>
    </submittedName>
</protein>
<sequence length="75" mass="8369">MTITDEMLADLETKAKAVEQADLPTIKALCDFENAASAAVVLALVERIRELEQERQEDQGVIAVWRRRAQQVGES</sequence>
<dbReference type="RefSeq" id="WP_206715859.1">
    <property type="nucleotide sequence ID" value="NZ_CP071091.1"/>
</dbReference>
<reference evidence="1 2" key="1">
    <citation type="submission" date="2021-02" db="EMBL/GenBank/DDBJ databases">
        <title>De Novo genome assembly of isolated myxobacteria.</title>
        <authorList>
            <person name="Stevens D.C."/>
        </authorList>
    </citation>
    <scope>NUCLEOTIDE SEQUENCE [LARGE SCALE GENOMIC DNA]</scope>
    <source>
        <strain evidence="1 2">SCHIC003</strain>
    </source>
</reference>
<gene>
    <name evidence="1" type="ORF">JY572_38085</name>
</gene>
<name>A0ABX7N8T9_9BACT</name>
<evidence type="ECO:0000313" key="2">
    <source>
        <dbReference type="Proteomes" id="UP000663090"/>
    </source>
</evidence>
<organism evidence="1 2">
    <name type="scientific">Myxococcus landrumensis</name>
    <dbReference type="NCBI Taxonomy" id="2813577"/>
    <lineage>
        <taxon>Bacteria</taxon>
        <taxon>Pseudomonadati</taxon>
        <taxon>Myxococcota</taxon>
        <taxon>Myxococcia</taxon>
        <taxon>Myxococcales</taxon>
        <taxon>Cystobacterineae</taxon>
        <taxon>Myxococcaceae</taxon>
        <taxon>Myxococcus</taxon>
    </lineage>
</organism>
<dbReference type="Proteomes" id="UP000663090">
    <property type="component" value="Chromosome"/>
</dbReference>
<dbReference type="EMBL" id="CP071091">
    <property type="protein sequence ID" value="QSQ14065.1"/>
    <property type="molecule type" value="Genomic_DNA"/>
</dbReference>
<evidence type="ECO:0000313" key="1">
    <source>
        <dbReference type="EMBL" id="QSQ14065.1"/>
    </source>
</evidence>
<accession>A0ABX7N8T9</accession>
<keyword evidence="2" id="KW-1185">Reference proteome</keyword>